<dbReference type="PROSITE" id="PS50929">
    <property type="entry name" value="ABC_TM1F"/>
    <property type="match status" value="1"/>
</dbReference>
<keyword evidence="6 7" id="KW-0472">Membrane</keyword>
<gene>
    <name evidence="10" type="ORF">L0664_11825</name>
</gene>
<evidence type="ECO:0000256" key="2">
    <source>
        <dbReference type="ARBA" id="ARBA00022692"/>
    </source>
</evidence>
<dbReference type="NCBIfam" id="TIGR01842">
    <property type="entry name" value="type_I_sec_PrtD"/>
    <property type="match status" value="1"/>
</dbReference>
<dbReference type="Gene3D" id="3.40.50.300">
    <property type="entry name" value="P-loop containing nucleotide triphosphate hydrolases"/>
    <property type="match status" value="1"/>
</dbReference>
<organism evidence="10 11">
    <name type="scientific">Octadecabacter dasysiphoniae</name>
    <dbReference type="NCBI Taxonomy" id="2909341"/>
    <lineage>
        <taxon>Bacteria</taxon>
        <taxon>Pseudomonadati</taxon>
        <taxon>Pseudomonadota</taxon>
        <taxon>Alphaproteobacteria</taxon>
        <taxon>Rhodobacterales</taxon>
        <taxon>Roseobacteraceae</taxon>
        <taxon>Octadecabacter</taxon>
    </lineage>
</organism>
<evidence type="ECO:0000256" key="7">
    <source>
        <dbReference type="SAM" id="Phobius"/>
    </source>
</evidence>
<evidence type="ECO:0000256" key="1">
    <source>
        <dbReference type="ARBA" id="ARBA00004651"/>
    </source>
</evidence>
<dbReference type="PROSITE" id="PS50893">
    <property type="entry name" value="ABC_TRANSPORTER_2"/>
    <property type="match status" value="1"/>
</dbReference>
<evidence type="ECO:0000256" key="5">
    <source>
        <dbReference type="ARBA" id="ARBA00022989"/>
    </source>
</evidence>
<dbReference type="PANTHER" id="PTHR24221">
    <property type="entry name" value="ATP-BINDING CASSETTE SUB-FAMILY B"/>
    <property type="match status" value="1"/>
</dbReference>
<dbReference type="Proteomes" id="UP001200557">
    <property type="component" value="Unassembled WGS sequence"/>
</dbReference>
<dbReference type="Gene3D" id="1.20.1560.10">
    <property type="entry name" value="ABC transporter type 1, transmembrane domain"/>
    <property type="match status" value="1"/>
</dbReference>
<evidence type="ECO:0000256" key="6">
    <source>
        <dbReference type="ARBA" id="ARBA00023136"/>
    </source>
</evidence>
<sequence length="584" mass="62876">MMLKEPTRAEIREGRAELVDIRKRSRGLYWFVAIFSSFVNALMLTGPLYMLNVYDRVLGSRSFETLVALSVLVGFMYLMMGILDYARGRIMGRIGAQLQTDLDERVFNAAMTARAKGRATAEAATGQRDLQSLQRAITSPVAMALFDLPWTLIFMLGIFVFHPYLGYLAITGGLLLIMVAIINQLTSKRPLQDANEATHRAENMGEQLRTGADTIQALGMRKAAFQRWIDLRNKSLRAGIKAGDLGGGFGSVSKSFRLFLQSAMLGVGAYLVLEGELTPGAMIAGSILLGRALAPIEMLVGQWPVLHRGHTGWINLARLLGAVPPTKARTELPRPKALLVADQVTVLPPGETKASLRMISFTVNPGEAVGVIGPSGAGKSTLARALSGLWAPAGGTIRLDGAALDQYDPDILGSYIGYLPQTVTLLAGTIRDNIARMSSDPDDAAVIKAAKRAAAHEMILKLPDGYDTILDPSGGRLSGGQVQRVGLARAMYGDPVYLVLDEPNSNLDNEGSIAVNNAIRMMRQEGRCVFVMAHRPAAIEQCDKLMYVDGGVIKAFGPTDEVKAQILANRAQIDRGKGQGGGVT</sequence>
<feature type="transmembrane region" description="Helical" evidence="7">
    <location>
        <begin position="164"/>
        <end position="182"/>
    </location>
</feature>
<dbReference type="RefSeq" id="WP_235226054.1">
    <property type="nucleotide sequence ID" value="NZ_JAKGAQ010000002.1"/>
</dbReference>
<dbReference type="InterPro" id="IPR003593">
    <property type="entry name" value="AAA+_ATPase"/>
</dbReference>
<keyword evidence="11" id="KW-1185">Reference proteome</keyword>
<evidence type="ECO:0000259" key="9">
    <source>
        <dbReference type="PROSITE" id="PS50929"/>
    </source>
</evidence>
<dbReference type="PANTHER" id="PTHR24221:SF248">
    <property type="entry name" value="ABC TRANSPORTER TRANSMEMBRANE REGION"/>
    <property type="match status" value="1"/>
</dbReference>
<dbReference type="InterPro" id="IPR039421">
    <property type="entry name" value="Type_1_exporter"/>
</dbReference>
<feature type="transmembrane region" description="Helical" evidence="7">
    <location>
        <begin position="63"/>
        <end position="83"/>
    </location>
</feature>
<protein>
    <submittedName>
        <fullName evidence="10">Type I secretion system permease/ATPase</fullName>
    </submittedName>
</protein>
<evidence type="ECO:0000313" key="10">
    <source>
        <dbReference type="EMBL" id="MCF2871757.1"/>
    </source>
</evidence>
<dbReference type="InterPro" id="IPR036640">
    <property type="entry name" value="ABC1_TM_sf"/>
</dbReference>
<dbReference type="InterPro" id="IPR003439">
    <property type="entry name" value="ABC_transporter-like_ATP-bd"/>
</dbReference>
<dbReference type="EMBL" id="JAKGAQ010000002">
    <property type="protein sequence ID" value="MCF2871757.1"/>
    <property type="molecule type" value="Genomic_DNA"/>
</dbReference>
<accession>A0ABS9CXG6</accession>
<evidence type="ECO:0000313" key="11">
    <source>
        <dbReference type="Proteomes" id="UP001200557"/>
    </source>
</evidence>
<evidence type="ECO:0000259" key="8">
    <source>
        <dbReference type="PROSITE" id="PS50893"/>
    </source>
</evidence>
<dbReference type="SUPFAM" id="SSF52540">
    <property type="entry name" value="P-loop containing nucleoside triphosphate hydrolases"/>
    <property type="match status" value="1"/>
</dbReference>
<evidence type="ECO:0000256" key="3">
    <source>
        <dbReference type="ARBA" id="ARBA00022741"/>
    </source>
</evidence>
<feature type="transmembrane region" description="Helical" evidence="7">
    <location>
        <begin position="28"/>
        <end position="51"/>
    </location>
</feature>
<comment type="caution">
    <text evidence="10">The sequence shown here is derived from an EMBL/GenBank/DDBJ whole genome shotgun (WGS) entry which is preliminary data.</text>
</comment>
<keyword evidence="4" id="KW-0067">ATP-binding</keyword>
<evidence type="ECO:0000256" key="4">
    <source>
        <dbReference type="ARBA" id="ARBA00022840"/>
    </source>
</evidence>
<name>A0ABS9CXG6_9RHOB</name>
<dbReference type="Pfam" id="PF00664">
    <property type="entry name" value="ABC_membrane"/>
    <property type="match status" value="1"/>
</dbReference>
<reference evidence="10 11" key="1">
    <citation type="submission" date="2022-01" db="EMBL/GenBank/DDBJ databases">
        <title>Octadecabacter sp. nov., isolated from a marine alga.</title>
        <authorList>
            <person name="Jin M.S."/>
            <person name="Kim H.M."/>
            <person name="Han D.M."/>
            <person name="Jung J.J."/>
            <person name="Jeon C.O."/>
        </authorList>
    </citation>
    <scope>NUCLEOTIDE SEQUENCE [LARGE SCALE GENOMIC DNA]</scope>
    <source>
        <strain evidence="10 11">G9-8</strain>
    </source>
</reference>
<feature type="domain" description="ABC transporter" evidence="8">
    <location>
        <begin position="339"/>
        <end position="575"/>
    </location>
</feature>
<dbReference type="SMART" id="SM00382">
    <property type="entry name" value="AAA"/>
    <property type="match status" value="1"/>
</dbReference>
<keyword evidence="3" id="KW-0547">Nucleotide-binding</keyword>
<keyword evidence="5 7" id="KW-1133">Transmembrane helix</keyword>
<dbReference type="SUPFAM" id="SSF90123">
    <property type="entry name" value="ABC transporter transmembrane region"/>
    <property type="match status" value="1"/>
</dbReference>
<comment type="subcellular location">
    <subcellularLocation>
        <location evidence="1">Cell membrane</location>
        <topology evidence="1">Multi-pass membrane protein</topology>
    </subcellularLocation>
</comment>
<proteinExistence type="predicted"/>
<dbReference type="Pfam" id="PF00005">
    <property type="entry name" value="ABC_tran"/>
    <property type="match status" value="1"/>
</dbReference>
<dbReference type="InterPro" id="IPR011527">
    <property type="entry name" value="ABC1_TM_dom"/>
</dbReference>
<dbReference type="InterPro" id="IPR010128">
    <property type="entry name" value="ATPase_T1SS_PrtD-like"/>
</dbReference>
<feature type="domain" description="ABC transmembrane type-1" evidence="9">
    <location>
        <begin position="30"/>
        <end position="308"/>
    </location>
</feature>
<dbReference type="InterPro" id="IPR027417">
    <property type="entry name" value="P-loop_NTPase"/>
</dbReference>
<keyword evidence="2 7" id="KW-0812">Transmembrane</keyword>